<gene>
    <name evidence="3" type="ORF">EV356DRAFT_510375</name>
</gene>
<dbReference type="InterPro" id="IPR044034">
    <property type="entry name" value="NAC-like_UBA"/>
</dbReference>
<dbReference type="Proteomes" id="UP000800092">
    <property type="component" value="Unassembled WGS sequence"/>
</dbReference>
<dbReference type="OrthoDB" id="285219at2759"/>
<proteinExistence type="predicted"/>
<dbReference type="InterPro" id="IPR052617">
    <property type="entry name" value="Huntingtin-int_K"/>
</dbReference>
<reference evidence="3" key="1">
    <citation type="journal article" date="2020" name="Stud. Mycol.">
        <title>101 Dothideomycetes genomes: a test case for predicting lifestyles and emergence of pathogens.</title>
        <authorList>
            <person name="Haridas S."/>
            <person name="Albert R."/>
            <person name="Binder M."/>
            <person name="Bloem J."/>
            <person name="Labutti K."/>
            <person name="Salamov A."/>
            <person name="Andreopoulos B."/>
            <person name="Baker S."/>
            <person name="Barry K."/>
            <person name="Bills G."/>
            <person name="Bluhm B."/>
            <person name="Cannon C."/>
            <person name="Castanera R."/>
            <person name="Culley D."/>
            <person name="Daum C."/>
            <person name="Ezra D."/>
            <person name="Gonzalez J."/>
            <person name="Henrissat B."/>
            <person name="Kuo A."/>
            <person name="Liang C."/>
            <person name="Lipzen A."/>
            <person name="Lutzoni F."/>
            <person name="Magnuson J."/>
            <person name="Mondo S."/>
            <person name="Nolan M."/>
            <person name="Ohm R."/>
            <person name="Pangilinan J."/>
            <person name="Park H.-J."/>
            <person name="Ramirez L."/>
            <person name="Alfaro M."/>
            <person name="Sun H."/>
            <person name="Tritt A."/>
            <person name="Yoshinaga Y."/>
            <person name="Zwiers L.-H."/>
            <person name="Turgeon B."/>
            <person name="Goodwin S."/>
            <person name="Spatafora J."/>
            <person name="Crous P."/>
            <person name="Grigoriev I."/>
        </authorList>
    </citation>
    <scope>NUCLEOTIDE SEQUENCE</scope>
    <source>
        <strain evidence="3">Tuck. ex Michener</strain>
    </source>
</reference>
<keyword evidence="4" id="KW-1185">Reference proteome</keyword>
<name>A0A6A6GV00_VIRVR</name>
<evidence type="ECO:0000313" key="3">
    <source>
        <dbReference type="EMBL" id="KAF2229626.1"/>
    </source>
</evidence>
<evidence type="ECO:0000256" key="1">
    <source>
        <dbReference type="SAM" id="MobiDB-lite"/>
    </source>
</evidence>
<dbReference type="GO" id="GO:0050821">
    <property type="term" value="P:protein stabilization"/>
    <property type="evidence" value="ECO:0007669"/>
    <property type="project" value="TreeGrafter"/>
</dbReference>
<feature type="domain" description="Nascent polypeptide-associated complex subunit alpha-like UBA" evidence="2">
    <location>
        <begin position="97"/>
        <end position="137"/>
    </location>
</feature>
<dbReference type="GO" id="GO:0043066">
    <property type="term" value="P:negative regulation of apoptotic process"/>
    <property type="evidence" value="ECO:0007669"/>
    <property type="project" value="TreeGrafter"/>
</dbReference>
<evidence type="ECO:0000313" key="4">
    <source>
        <dbReference type="Proteomes" id="UP000800092"/>
    </source>
</evidence>
<dbReference type="EMBL" id="ML991858">
    <property type="protein sequence ID" value="KAF2229626.1"/>
    <property type="molecule type" value="Genomic_DNA"/>
</dbReference>
<dbReference type="PANTHER" id="PTHR31184">
    <property type="entry name" value="HUNTINGTIN-INTERACTING PROTEIN K FAMILY MEMBER"/>
    <property type="match status" value="1"/>
</dbReference>
<sequence length="141" mass="14826">MAEPQPASIHEGADPDAAEASENPSVPATADDRKAAAALSSLETHGGAEDEESGRKKLNVDADALGKAMRNLEIVAGENRGGAKGKEEVKKEEVKRVKVEAKDVVLMVEQLDLSKLKATDLLKAHDGDPIKAMTAYVTAPV</sequence>
<accession>A0A6A6GV00</accession>
<protein>
    <recommendedName>
        <fullName evidence="2">Nascent polypeptide-associated complex subunit alpha-like UBA domain-containing protein</fullName>
    </recommendedName>
</protein>
<dbReference type="PANTHER" id="PTHR31184:SF2">
    <property type="entry name" value="HUNTINGTIN-INTERACTING PROTEIN K"/>
    <property type="match status" value="1"/>
</dbReference>
<organism evidence="3 4">
    <name type="scientific">Viridothelium virens</name>
    <name type="common">Speckled blister lichen</name>
    <name type="synonym">Trypethelium virens</name>
    <dbReference type="NCBI Taxonomy" id="1048519"/>
    <lineage>
        <taxon>Eukaryota</taxon>
        <taxon>Fungi</taxon>
        <taxon>Dikarya</taxon>
        <taxon>Ascomycota</taxon>
        <taxon>Pezizomycotina</taxon>
        <taxon>Dothideomycetes</taxon>
        <taxon>Dothideomycetes incertae sedis</taxon>
        <taxon>Trypetheliales</taxon>
        <taxon>Trypetheliaceae</taxon>
        <taxon>Viridothelium</taxon>
    </lineage>
</organism>
<dbReference type="Pfam" id="PF19026">
    <property type="entry name" value="UBA_HYPK"/>
    <property type="match status" value="1"/>
</dbReference>
<evidence type="ECO:0000259" key="2">
    <source>
        <dbReference type="Pfam" id="PF19026"/>
    </source>
</evidence>
<feature type="region of interest" description="Disordered" evidence="1">
    <location>
        <begin position="1"/>
        <end position="57"/>
    </location>
</feature>
<dbReference type="AlphaFoldDB" id="A0A6A6GV00"/>